<dbReference type="SUPFAM" id="SSF56300">
    <property type="entry name" value="Metallo-dependent phosphatases"/>
    <property type="match status" value="1"/>
</dbReference>
<protein>
    <submittedName>
        <fullName evidence="4">Calcineurin-like phosphoesterase</fullName>
    </submittedName>
</protein>
<dbReference type="GO" id="GO:0016787">
    <property type="term" value="F:hydrolase activity"/>
    <property type="evidence" value="ECO:0007669"/>
    <property type="project" value="InterPro"/>
</dbReference>
<evidence type="ECO:0000259" key="2">
    <source>
        <dbReference type="Pfam" id="PF16370"/>
    </source>
</evidence>
<evidence type="ECO:0000259" key="3">
    <source>
        <dbReference type="Pfam" id="PF16371"/>
    </source>
</evidence>
<dbReference type="InterPro" id="IPR032285">
    <property type="entry name" value="Metallophos_N"/>
</dbReference>
<name>A0A1I1F2X4_9SPHI</name>
<dbReference type="InterPro" id="IPR029052">
    <property type="entry name" value="Metallo-depent_PP-like"/>
</dbReference>
<keyword evidence="5" id="KW-1185">Reference proteome</keyword>
<evidence type="ECO:0000313" key="4">
    <source>
        <dbReference type="EMBL" id="SFB93684.1"/>
    </source>
</evidence>
<evidence type="ECO:0000259" key="1">
    <source>
        <dbReference type="Pfam" id="PF00149"/>
    </source>
</evidence>
<dbReference type="InterPro" id="IPR051918">
    <property type="entry name" value="STPP_CPPED1"/>
</dbReference>
<feature type="domain" description="Calcineurin-like phosphoesterase C-terminal" evidence="2">
    <location>
        <begin position="347"/>
        <end position="504"/>
    </location>
</feature>
<dbReference type="InterPro" id="IPR004843">
    <property type="entry name" value="Calcineurin-like_PHP"/>
</dbReference>
<organism evidence="4 5">
    <name type="scientific">Parapedobacter composti</name>
    <dbReference type="NCBI Taxonomy" id="623281"/>
    <lineage>
        <taxon>Bacteria</taxon>
        <taxon>Pseudomonadati</taxon>
        <taxon>Bacteroidota</taxon>
        <taxon>Sphingobacteriia</taxon>
        <taxon>Sphingobacteriales</taxon>
        <taxon>Sphingobacteriaceae</taxon>
        <taxon>Parapedobacter</taxon>
    </lineage>
</organism>
<dbReference type="PANTHER" id="PTHR43143">
    <property type="entry name" value="METALLOPHOSPHOESTERASE, CALCINEURIN SUPERFAMILY"/>
    <property type="match status" value="1"/>
</dbReference>
<dbReference type="Pfam" id="PF00149">
    <property type="entry name" value="Metallophos"/>
    <property type="match status" value="1"/>
</dbReference>
<evidence type="ECO:0000313" key="5">
    <source>
        <dbReference type="Proteomes" id="UP000199577"/>
    </source>
</evidence>
<dbReference type="RefSeq" id="WP_170845627.1">
    <property type="nucleotide sequence ID" value="NZ_FOLL01000002.1"/>
</dbReference>
<dbReference type="EMBL" id="FOLL01000002">
    <property type="protein sequence ID" value="SFB93684.1"/>
    <property type="molecule type" value="Genomic_DNA"/>
</dbReference>
<dbReference type="InterPro" id="IPR032288">
    <property type="entry name" value="Metallophos_C"/>
</dbReference>
<dbReference type="Pfam" id="PF16370">
    <property type="entry name" value="MetallophosC"/>
    <property type="match status" value="1"/>
</dbReference>
<dbReference type="InterPro" id="IPR008969">
    <property type="entry name" value="CarboxyPept-like_regulatory"/>
</dbReference>
<dbReference type="STRING" id="623281.SAMN05421747_102209"/>
<dbReference type="Pfam" id="PF16371">
    <property type="entry name" value="MetallophosN"/>
    <property type="match status" value="1"/>
</dbReference>
<dbReference type="PANTHER" id="PTHR43143:SF1">
    <property type="entry name" value="SERINE_THREONINE-PROTEIN PHOSPHATASE CPPED1"/>
    <property type="match status" value="1"/>
</dbReference>
<sequence length="519" mass="58052">MYLHQWVRSAIGKYGCVFFIALLIHCGGKTETPAIDDPHDPGVVTIEPESGNDLYGLILDDGGQPVQGVVVSDGYTCVQTDEEGVYQLKRNANARFVFYVTPADYAINVETSSRNIPSFYKPINAAAGAAVRADFQLTKLPRKESDFTLFCIGDPQVTNQGEVTRFQQETINDLKMTLSTLSTPAYGLSMGDVVGDQQGLLNSMKNILGSTSMPVFTTIGNHDKFSSAPAPRTGDFFSNIYGPLNYSFNRGDVHFICLDNVVFTDHTNYTGAFSEEQLTWLEQDLSYVPKDKMIILYYHIPIRGANMANKDKLLKLFEGYAEVHFMSGHTHYNQNYIHTSVSPHIYEHIHGAACGAWWRSTINGDGTPNGYAVYRVTGNTITEWYYKATNYDKDFQIRLHWGDASFGGQYGYFSYSLPGNTLVANVWNADDEWVIEVYEDGVKTGNMAPAAVNRDAWSLGYHIGVLNRNPANYSQLCTHLYTYAPENPRADIKVLATDRFGNVYEQHQLTTDFNAARSY</sequence>
<dbReference type="Gene3D" id="3.60.21.10">
    <property type="match status" value="1"/>
</dbReference>
<dbReference type="SUPFAM" id="SSF49464">
    <property type="entry name" value="Carboxypeptidase regulatory domain-like"/>
    <property type="match status" value="1"/>
</dbReference>
<accession>A0A1I1F2X4</accession>
<dbReference type="AlphaFoldDB" id="A0A1I1F2X4"/>
<feature type="domain" description="Calcineurin-like phosphoesterase N-terminal" evidence="3">
    <location>
        <begin position="61"/>
        <end position="137"/>
    </location>
</feature>
<feature type="domain" description="Calcineurin-like phosphoesterase" evidence="1">
    <location>
        <begin position="152"/>
        <end position="332"/>
    </location>
</feature>
<reference evidence="4 5" key="1">
    <citation type="submission" date="2016-10" db="EMBL/GenBank/DDBJ databases">
        <authorList>
            <person name="de Groot N.N."/>
        </authorList>
    </citation>
    <scope>NUCLEOTIDE SEQUENCE [LARGE SCALE GENOMIC DNA]</scope>
    <source>
        <strain evidence="4 5">DSM 22900</strain>
    </source>
</reference>
<proteinExistence type="predicted"/>
<dbReference type="Proteomes" id="UP000199577">
    <property type="component" value="Unassembled WGS sequence"/>
</dbReference>
<gene>
    <name evidence="4" type="ORF">SAMN05421747_102209</name>
</gene>